<dbReference type="GO" id="GO:0004425">
    <property type="term" value="F:indole-3-glycerol-phosphate synthase activity"/>
    <property type="evidence" value="ECO:0007669"/>
    <property type="project" value="UniProtKB-UniRule"/>
</dbReference>
<dbReference type="EC" id="4.1.1.48" evidence="8"/>
<dbReference type="GO" id="GO:0000162">
    <property type="term" value="P:L-tryptophan biosynthetic process"/>
    <property type="evidence" value="ECO:0007669"/>
    <property type="project" value="UniProtKB-UniRule"/>
</dbReference>
<evidence type="ECO:0000256" key="6">
    <source>
        <dbReference type="ARBA" id="ARBA00023141"/>
    </source>
</evidence>
<evidence type="ECO:0000313" key="10">
    <source>
        <dbReference type="EMBL" id="WNM57153.1"/>
    </source>
</evidence>
<keyword evidence="6 8" id="KW-0057">Aromatic amino acid biosynthesis</keyword>
<dbReference type="Pfam" id="PF00218">
    <property type="entry name" value="IGPS"/>
    <property type="match status" value="1"/>
</dbReference>
<dbReference type="GO" id="GO:0004640">
    <property type="term" value="F:phosphoribosylanthranilate isomerase activity"/>
    <property type="evidence" value="ECO:0007669"/>
    <property type="project" value="TreeGrafter"/>
</dbReference>
<dbReference type="InterPro" id="IPR013798">
    <property type="entry name" value="Indole-3-glycerol_P_synth_dom"/>
</dbReference>
<keyword evidence="4 8" id="KW-0210">Decarboxylase</keyword>
<comment type="similarity">
    <text evidence="8">Belongs to the TrpC family.</text>
</comment>
<evidence type="ECO:0000256" key="5">
    <source>
        <dbReference type="ARBA" id="ARBA00022822"/>
    </source>
</evidence>
<dbReference type="KEGG" id="nall:PP769_14375"/>
<feature type="domain" description="Indole-3-glycerol phosphate synthase" evidence="9">
    <location>
        <begin position="3"/>
        <end position="264"/>
    </location>
</feature>
<dbReference type="RefSeq" id="WP_312641316.1">
    <property type="nucleotide sequence ID" value="NZ_CP116967.1"/>
</dbReference>
<keyword evidence="3 8" id="KW-0028">Amino-acid biosynthesis</keyword>
<dbReference type="CDD" id="cd00331">
    <property type="entry name" value="IGPS"/>
    <property type="match status" value="1"/>
</dbReference>
<keyword evidence="7 8" id="KW-0456">Lyase</keyword>
<name>A0AA96GE01_9BACT</name>
<gene>
    <name evidence="8 10" type="primary">trpC</name>
    <name evidence="10" type="ORF">PP769_14375</name>
</gene>
<sequence length="281" mass="31883">MILSRILEHKKAELRRKQSRGYLAELKGRIVDRTRPLDFIQALQTGLTSTAPALIAEVKKASPSQGLMRPEFHDQFEPVTIASQYRDHGASALSVLTDQDFFQGNLEYLHKVKEAVHLPTLNKEFMVEEIQFYEARAYGADCVLLIAAALDRFQLEDFFTVARELSLDVLIEIHNERELDTVLERVPLARLIGINNRDLKTFQTDLSVTERLAKRLPTDTLIVSESGIHNREHVVRVLEAGAKAMLIGESLLRADSIQAKIQELLHPPSPPKKEESTTRWV</sequence>
<evidence type="ECO:0000256" key="8">
    <source>
        <dbReference type="HAMAP-Rule" id="MF_00134"/>
    </source>
</evidence>
<protein>
    <recommendedName>
        <fullName evidence="8">Indole-3-glycerol phosphate synthase</fullName>
        <shortName evidence="8">IGPS</shortName>
        <ecNumber evidence="8">4.1.1.48</ecNumber>
    </recommendedName>
</protein>
<dbReference type="InterPro" id="IPR013785">
    <property type="entry name" value="Aldolase_TIM"/>
</dbReference>
<keyword evidence="11" id="KW-1185">Reference proteome</keyword>
<evidence type="ECO:0000256" key="4">
    <source>
        <dbReference type="ARBA" id="ARBA00022793"/>
    </source>
</evidence>
<dbReference type="FunFam" id="3.20.20.70:FF:000024">
    <property type="entry name" value="Indole-3-glycerol phosphate synthase"/>
    <property type="match status" value="1"/>
</dbReference>
<evidence type="ECO:0000256" key="1">
    <source>
        <dbReference type="ARBA" id="ARBA00001633"/>
    </source>
</evidence>
<dbReference type="AlphaFoldDB" id="A0AA96GE01"/>
<comment type="pathway">
    <text evidence="2 8">Amino-acid biosynthesis; L-tryptophan biosynthesis; L-tryptophan from chorismate: step 4/5.</text>
</comment>
<evidence type="ECO:0000256" key="7">
    <source>
        <dbReference type="ARBA" id="ARBA00023239"/>
    </source>
</evidence>
<dbReference type="Gene3D" id="3.20.20.70">
    <property type="entry name" value="Aldolase class I"/>
    <property type="match status" value="1"/>
</dbReference>
<dbReference type="HAMAP" id="MF_00134_B">
    <property type="entry name" value="IGPS_B"/>
    <property type="match status" value="1"/>
</dbReference>
<dbReference type="PANTHER" id="PTHR22854:SF2">
    <property type="entry name" value="INDOLE-3-GLYCEROL-PHOSPHATE SYNTHASE"/>
    <property type="match status" value="1"/>
</dbReference>
<evidence type="ECO:0000256" key="3">
    <source>
        <dbReference type="ARBA" id="ARBA00022605"/>
    </source>
</evidence>
<dbReference type="EMBL" id="CP116967">
    <property type="protein sequence ID" value="WNM57153.1"/>
    <property type="molecule type" value="Genomic_DNA"/>
</dbReference>
<reference evidence="10 11" key="1">
    <citation type="submission" date="2023-01" db="EMBL/GenBank/DDBJ databases">
        <title>Cultivation and genomic characterization of new, ubiquitous marine nitrite-oxidizing bacteria from the Nitrospirales.</title>
        <authorList>
            <person name="Mueller A.J."/>
            <person name="Daebeler A."/>
            <person name="Herbold C.W."/>
            <person name="Kirkegaard R.H."/>
            <person name="Daims H."/>
        </authorList>
    </citation>
    <scope>NUCLEOTIDE SEQUENCE [LARGE SCALE GENOMIC DNA]</scope>
    <source>
        <strain evidence="10 11">VA</strain>
    </source>
</reference>
<proteinExistence type="inferred from homology"/>
<evidence type="ECO:0000259" key="9">
    <source>
        <dbReference type="Pfam" id="PF00218"/>
    </source>
</evidence>
<keyword evidence="5 8" id="KW-0822">Tryptophan biosynthesis</keyword>
<dbReference type="SUPFAM" id="SSF51366">
    <property type="entry name" value="Ribulose-phoshate binding barrel"/>
    <property type="match status" value="1"/>
</dbReference>
<dbReference type="NCBIfam" id="NF001377">
    <property type="entry name" value="PRK00278.2-4"/>
    <property type="match status" value="1"/>
</dbReference>
<dbReference type="Proteomes" id="UP001302719">
    <property type="component" value="Chromosome"/>
</dbReference>
<dbReference type="InterPro" id="IPR045186">
    <property type="entry name" value="Indole-3-glycerol_P_synth"/>
</dbReference>
<accession>A0AA96GE01</accession>
<evidence type="ECO:0000256" key="2">
    <source>
        <dbReference type="ARBA" id="ARBA00004696"/>
    </source>
</evidence>
<evidence type="ECO:0000313" key="11">
    <source>
        <dbReference type="Proteomes" id="UP001302719"/>
    </source>
</evidence>
<dbReference type="PROSITE" id="PS00614">
    <property type="entry name" value="IGPS"/>
    <property type="match status" value="1"/>
</dbReference>
<organism evidence="10 11">
    <name type="scientific">Candidatus Nitrospira allomarina</name>
    <dbReference type="NCBI Taxonomy" id="3020900"/>
    <lineage>
        <taxon>Bacteria</taxon>
        <taxon>Pseudomonadati</taxon>
        <taxon>Nitrospirota</taxon>
        <taxon>Nitrospiria</taxon>
        <taxon>Nitrospirales</taxon>
        <taxon>Nitrospiraceae</taxon>
        <taxon>Nitrospira</taxon>
    </lineage>
</organism>
<dbReference type="PANTHER" id="PTHR22854">
    <property type="entry name" value="TRYPTOPHAN BIOSYNTHESIS PROTEIN"/>
    <property type="match status" value="1"/>
</dbReference>
<dbReference type="InterPro" id="IPR011060">
    <property type="entry name" value="RibuloseP-bd_barrel"/>
</dbReference>
<comment type="catalytic activity">
    <reaction evidence="1 8">
        <text>1-(2-carboxyphenylamino)-1-deoxy-D-ribulose 5-phosphate + H(+) = (1S,2R)-1-C-(indol-3-yl)glycerol 3-phosphate + CO2 + H2O</text>
        <dbReference type="Rhea" id="RHEA:23476"/>
        <dbReference type="ChEBI" id="CHEBI:15377"/>
        <dbReference type="ChEBI" id="CHEBI:15378"/>
        <dbReference type="ChEBI" id="CHEBI:16526"/>
        <dbReference type="ChEBI" id="CHEBI:58613"/>
        <dbReference type="ChEBI" id="CHEBI:58866"/>
        <dbReference type="EC" id="4.1.1.48"/>
    </reaction>
</comment>
<dbReference type="InterPro" id="IPR001468">
    <property type="entry name" value="Indole-3-GlycerolPSynthase_CS"/>
</dbReference>